<dbReference type="EMBL" id="LJGZ01000083">
    <property type="protein sequence ID" value="OEV19509.1"/>
    <property type="molecule type" value="Genomic_DNA"/>
</dbReference>
<dbReference type="AlphaFoldDB" id="A0A1E7LTG2"/>
<comment type="caution">
    <text evidence="1">The sequence shown here is derived from an EMBL/GenBank/DDBJ whole genome shotgun (WGS) entry which is preliminary data.</text>
</comment>
<dbReference type="Proteomes" id="UP000175971">
    <property type="component" value="Unassembled WGS sequence"/>
</dbReference>
<gene>
    <name evidence="1" type="ORF">AN221_17070</name>
</gene>
<sequence length="89" mass="10005">MQPRIRLSCSMRTHMSPGCRAQLPASSWTCLPQLRQLGSWLAFIQSERAWIISARPGWSSGVAGRIASMRSVSCVLVRERSQLAFWSEP</sequence>
<evidence type="ECO:0000313" key="1">
    <source>
        <dbReference type="EMBL" id="OEV19509.1"/>
    </source>
</evidence>
<protein>
    <submittedName>
        <fullName evidence="1">Uncharacterized protein</fullName>
    </submittedName>
</protein>
<organism evidence="1 2">
    <name type="scientific">Streptomyces nanshensis</name>
    <dbReference type="NCBI Taxonomy" id="518642"/>
    <lineage>
        <taxon>Bacteria</taxon>
        <taxon>Bacillati</taxon>
        <taxon>Actinomycetota</taxon>
        <taxon>Actinomycetes</taxon>
        <taxon>Kitasatosporales</taxon>
        <taxon>Streptomycetaceae</taxon>
        <taxon>Streptomyces</taxon>
    </lineage>
</organism>
<reference evidence="1 2" key="1">
    <citation type="journal article" date="2016" name="Front. Microbiol.">
        <title>Comparative Genomics Analysis of Streptomyces Species Reveals Their Adaptation to the Marine Environment and Their Diversity at the Genomic Level.</title>
        <authorList>
            <person name="Tian X."/>
            <person name="Zhang Z."/>
            <person name="Yang T."/>
            <person name="Chen M."/>
            <person name="Li J."/>
            <person name="Chen F."/>
            <person name="Yang J."/>
            <person name="Li W."/>
            <person name="Zhang B."/>
            <person name="Zhang Z."/>
            <person name="Wu J."/>
            <person name="Zhang C."/>
            <person name="Long L."/>
            <person name="Xiao J."/>
        </authorList>
    </citation>
    <scope>NUCLEOTIDE SEQUENCE [LARGE SCALE GENOMIC DNA]</scope>
    <source>
        <strain evidence="1 2">SCSIO M10372</strain>
    </source>
</reference>
<name>A0A1E7LTG2_9ACTN</name>
<proteinExistence type="predicted"/>
<accession>A0A1E7LTG2</accession>
<keyword evidence="2" id="KW-1185">Reference proteome</keyword>
<evidence type="ECO:0000313" key="2">
    <source>
        <dbReference type="Proteomes" id="UP000175971"/>
    </source>
</evidence>